<protein>
    <submittedName>
        <fullName evidence="1">Uncharacterized protein</fullName>
    </submittedName>
</protein>
<name>H6L979_SAPGL</name>
<evidence type="ECO:0000313" key="2">
    <source>
        <dbReference type="Proteomes" id="UP000007519"/>
    </source>
</evidence>
<proteinExistence type="predicted"/>
<dbReference type="HOGENOM" id="CLU_2737731_0_0_10"/>
<evidence type="ECO:0000313" key="1">
    <source>
        <dbReference type="EMBL" id="AFC24251.1"/>
    </source>
</evidence>
<dbReference type="Proteomes" id="UP000007519">
    <property type="component" value="Chromosome"/>
</dbReference>
<dbReference type="STRING" id="984262.SGRA_1516"/>
<dbReference type="KEGG" id="sgn:SGRA_1516"/>
<accession>H6L979</accession>
<sequence>MGPSVGFALFSLTDLRFYFFRKAANSALLRLSFASFLAVDKLFGPKRAREQEQKLFFCPYTIYIAGLKEKP</sequence>
<reference evidence="1 2" key="1">
    <citation type="journal article" date="2012" name="Stand. Genomic Sci.">
        <title>Complete genome sequencing and analysis of Saprospira grandis str. Lewin, a predatory marine bacterium.</title>
        <authorList>
            <person name="Saw J.H."/>
            <person name="Yuryev A."/>
            <person name="Kanbe M."/>
            <person name="Hou S."/>
            <person name="Young A.G."/>
            <person name="Aizawa S."/>
            <person name="Alam M."/>
        </authorList>
    </citation>
    <scope>NUCLEOTIDE SEQUENCE [LARGE SCALE GENOMIC DNA]</scope>
    <source>
        <strain evidence="1 2">Lewin</strain>
    </source>
</reference>
<keyword evidence="2" id="KW-1185">Reference proteome</keyword>
<organism evidence="1 2">
    <name type="scientific">Saprospira grandis (strain Lewin)</name>
    <dbReference type="NCBI Taxonomy" id="984262"/>
    <lineage>
        <taxon>Bacteria</taxon>
        <taxon>Pseudomonadati</taxon>
        <taxon>Bacteroidota</taxon>
        <taxon>Saprospiria</taxon>
        <taxon>Saprospirales</taxon>
        <taxon>Saprospiraceae</taxon>
        <taxon>Saprospira</taxon>
    </lineage>
</organism>
<gene>
    <name evidence="1" type="ordered locus">SGRA_1516</name>
</gene>
<dbReference type="EMBL" id="CP002831">
    <property type="protein sequence ID" value="AFC24251.1"/>
    <property type="molecule type" value="Genomic_DNA"/>
</dbReference>
<dbReference type="AlphaFoldDB" id="H6L979"/>